<name>K2H2X0_9BACT</name>
<dbReference type="Pfam" id="PF06750">
    <property type="entry name" value="A24_N_bact"/>
    <property type="match status" value="1"/>
</dbReference>
<dbReference type="PANTHER" id="PTHR30487">
    <property type="entry name" value="TYPE 4 PREPILIN-LIKE PROTEINS LEADER PEPTIDE-PROCESSING ENZYME"/>
    <property type="match status" value="1"/>
</dbReference>
<evidence type="ECO:0000259" key="1">
    <source>
        <dbReference type="Pfam" id="PF06750"/>
    </source>
</evidence>
<accession>K2H2X0</accession>
<dbReference type="PANTHER" id="PTHR30487:SF0">
    <property type="entry name" value="PREPILIN LEADER PEPTIDASE_N-METHYLTRANSFERASE-RELATED"/>
    <property type="match status" value="1"/>
</dbReference>
<feature type="domain" description="Prepilin peptidase A24 N-terminal" evidence="1">
    <location>
        <begin position="14"/>
        <end position="93"/>
    </location>
</feature>
<evidence type="ECO:0000313" key="2">
    <source>
        <dbReference type="EMBL" id="EKE30160.1"/>
    </source>
</evidence>
<dbReference type="AlphaFoldDB" id="K2H2X0"/>
<proteinExistence type="predicted"/>
<dbReference type="GO" id="GO:0005886">
    <property type="term" value="C:plasma membrane"/>
    <property type="evidence" value="ECO:0007669"/>
    <property type="project" value="TreeGrafter"/>
</dbReference>
<dbReference type="GO" id="GO:0004190">
    <property type="term" value="F:aspartic-type endopeptidase activity"/>
    <property type="evidence" value="ECO:0007669"/>
    <property type="project" value="TreeGrafter"/>
</dbReference>
<dbReference type="InterPro" id="IPR050882">
    <property type="entry name" value="Prepilin_peptidase/N-MTase"/>
</dbReference>
<dbReference type="InterPro" id="IPR010627">
    <property type="entry name" value="Prepilin_pept_A24_N"/>
</dbReference>
<organism evidence="2">
    <name type="scientific">uncultured bacterium</name>
    <name type="common">gcode 4</name>
    <dbReference type="NCBI Taxonomy" id="1234023"/>
    <lineage>
        <taxon>Bacteria</taxon>
        <taxon>environmental samples</taxon>
    </lineage>
</organism>
<dbReference type="EMBL" id="AMFJ01000033">
    <property type="protein sequence ID" value="EKE30160.1"/>
    <property type="molecule type" value="Genomic_DNA"/>
</dbReference>
<comment type="caution">
    <text evidence="2">The sequence shown here is derived from an EMBL/GenBank/DDBJ whole genome shotgun (WGS) entry which is preliminary data.</text>
</comment>
<protein>
    <recommendedName>
        <fullName evidence="1">Prepilin peptidase A24 N-terminal domain-containing protein</fullName>
    </recommendedName>
</protein>
<gene>
    <name evidence="2" type="ORF">ACD_2C00033G0001</name>
</gene>
<dbReference type="GO" id="GO:0006465">
    <property type="term" value="P:signal peptide processing"/>
    <property type="evidence" value="ECO:0007669"/>
    <property type="project" value="TreeGrafter"/>
</dbReference>
<reference evidence="2" key="1">
    <citation type="journal article" date="2012" name="Science">
        <title>Fermentation, hydrogen, and sulfur metabolism in multiple uncultivated bacterial phyla.</title>
        <authorList>
            <person name="Wrighton K.C."/>
            <person name="Thomas B.C."/>
            <person name="Sharon I."/>
            <person name="Miller C.S."/>
            <person name="Castelle C.J."/>
            <person name="VerBerkmoes N.C."/>
            <person name="Wilkins M.J."/>
            <person name="Hettich R.L."/>
            <person name="Lipton M.S."/>
            <person name="Williams K.H."/>
            <person name="Long P.E."/>
            <person name="Banfield J.F."/>
        </authorList>
    </citation>
    <scope>NUCLEOTIDE SEQUENCE [LARGE SCALE GENOMIC DNA]</scope>
</reference>
<sequence>MTALYFIYLIILWLIFWSFWSVLISRFYSKESGIYTWRSHCTSCGHTLNALDLFPLFSYLFLGWKCRYCKKGISFIYPLLELTMAVFFFFSWYALVDYSLVLSGNWLEILRLLMFMFISFVIVVISFYDILYQLIPTELLGPSVFLFFILLVSAYFFPGVESLFSHFLPFQNNILSIPIINALLWALLVYTFFYIQILLPGLYYSFEKKKYKIAWQLLLEYFTTPFMIIFSPFIKFKDEENDDESEDVYTFMWHWDLWIAIFMWFTAGFKIAAMWLAIAYLIWSIIWVGILATRKQRNIAIAFGPFLGAGLFIALLYYQPLLNAYFSIFWIK</sequence>